<organism evidence="4 5">
    <name type="scientific">Nitrososphaera gargensis (strain Ga9.2)</name>
    <dbReference type="NCBI Taxonomy" id="1237085"/>
    <lineage>
        <taxon>Archaea</taxon>
        <taxon>Nitrososphaerota</taxon>
        <taxon>Nitrososphaeria</taxon>
        <taxon>Nitrososphaerales</taxon>
        <taxon>Nitrososphaeraceae</taxon>
        <taxon>Nitrososphaera</taxon>
    </lineage>
</organism>
<evidence type="ECO:0000259" key="3">
    <source>
        <dbReference type="Pfam" id="PF02230"/>
    </source>
</evidence>
<evidence type="ECO:0000256" key="1">
    <source>
        <dbReference type="ARBA" id="ARBA00006499"/>
    </source>
</evidence>
<dbReference type="PANTHER" id="PTHR10655">
    <property type="entry name" value="LYSOPHOSPHOLIPASE-RELATED"/>
    <property type="match status" value="1"/>
</dbReference>
<dbReference type="STRING" id="1237085.Ngar_c31320"/>
<dbReference type="HOGENOM" id="CLU_049413_6_1_2"/>
<dbReference type="Gene3D" id="3.40.50.1820">
    <property type="entry name" value="alpha/beta hydrolase"/>
    <property type="match status" value="1"/>
</dbReference>
<dbReference type="Proteomes" id="UP000008037">
    <property type="component" value="Chromosome"/>
</dbReference>
<dbReference type="SUPFAM" id="SSF53474">
    <property type="entry name" value="alpha/beta-Hydrolases"/>
    <property type="match status" value="1"/>
</dbReference>
<evidence type="ECO:0000256" key="2">
    <source>
        <dbReference type="ARBA" id="ARBA00022801"/>
    </source>
</evidence>
<proteinExistence type="inferred from homology"/>
<dbReference type="GO" id="GO:0106435">
    <property type="term" value="F:carboxylesterase activity"/>
    <property type="evidence" value="ECO:0007669"/>
    <property type="project" value="UniProtKB-EC"/>
</dbReference>
<dbReference type="GeneID" id="13796942"/>
<name>K0IKX9_NITGG</name>
<keyword evidence="2 4" id="KW-0378">Hydrolase</keyword>
<dbReference type="InterPro" id="IPR050565">
    <property type="entry name" value="LYPA1-2/EST-like"/>
</dbReference>
<dbReference type="Pfam" id="PF02230">
    <property type="entry name" value="Abhydrolase_2"/>
    <property type="match status" value="1"/>
</dbReference>
<dbReference type="EC" id="3.1.1.1" evidence="4"/>
<dbReference type="PATRIC" id="fig|1237085.11.peg.3109"/>
<dbReference type="KEGG" id="nga:Ngar_c31320"/>
<dbReference type="PANTHER" id="PTHR10655:SF17">
    <property type="entry name" value="LYSOPHOSPHOLIPASE-LIKE PROTEIN 1"/>
    <property type="match status" value="1"/>
</dbReference>
<accession>K0IKX9</accession>
<gene>
    <name evidence="4" type="ordered locus">Ngar_c31320</name>
</gene>
<dbReference type="OrthoDB" id="10258at2157"/>
<comment type="similarity">
    <text evidence="1">Belongs to the AB hydrolase superfamily. AB hydrolase 2 family.</text>
</comment>
<keyword evidence="5" id="KW-1185">Reference proteome</keyword>
<evidence type="ECO:0000313" key="5">
    <source>
        <dbReference type="Proteomes" id="UP000008037"/>
    </source>
</evidence>
<dbReference type="RefSeq" id="WP_015020581.1">
    <property type="nucleotide sequence ID" value="NC_018719.1"/>
</dbReference>
<reference evidence="4 5" key="1">
    <citation type="journal article" date="2012" name="Environ. Microbiol.">
        <title>The genome of the ammonia-oxidizing Candidatus Nitrososphaera gargensis: insights into metabolic versatility and environmental adaptations.</title>
        <authorList>
            <person name="Spang A."/>
            <person name="Poehlein A."/>
            <person name="Offre P."/>
            <person name="Zumbragel S."/>
            <person name="Haider S."/>
            <person name="Rychlik N."/>
            <person name="Nowka B."/>
            <person name="Schmeisser C."/>
            <person name="Lebedeva E.V."/>
            <person name="Rattei T."/>
            <person name="Bohm C."/>
            <person name="Schmid M."/>
            <person name="Galushko A."/>
            <person name="Hatzenpichler R."/>
            <person name="Weinmaier T."/>
            <person name="Daniel R."/>
            <person name="Schleper C."/>
            <person name="Spieck E."/>
            <person name="Streit W."/>
            <person name="Wagner M."/>
        </authorList>
    </citation>
    <scope>NUCLEOTIDE SEQUENCE [LARGE SCALE GENOMIC DNA]</scope>
    <source>
        <strain evidence="5">Ga9.2</strain>
    </source>
</reference>
<protein>
    <submittedName>
        <fullName evidence="4">Phospholipase/carboxylesterase family protein</fullName>
        <ecNumber evidence="4">3.1.1.1</ecNumber>
    </submittedName>
</protein>
<dbReference type="BioCyc" id="CNIT1237085:G1324-3132-MONOMER"/>
<sequence length="221" mass="24231">MAPPEIPRRLGFVHRYVPPAKGTAARKQTTTTLLLLHGTGGNEDDMLPLGQALDPDAALLSPRGKILEAGMTPRFFRRLAEGVFDIDDLKYRTHELADFVEAASCAYGFDEGNVLAVGYSNGANIAASTLLLRPKTLSGAILFRAMVPLVPDKLPDLSGKRIFMSSGLRDPIVPRQEAEKLSKLFEQSGATIVTLKWQKNAGHELTDDDIQSARQWLLQQH</sequence>
<evidence type="ECO:0000313" key="4">
    <source>
        <dbReference type="EMBL" id="AFU60048.1"/>
    </source>
</evidence>
<dbReference type="AlphaFoldDB" id="K0IKX9"/>
<dbReference type="InterPro" id="IPR003140">
    <property type="entry name" value="PLipase/COase/thioEstase"/>
</dbReference>
<dbReference type="InParanoid" id="K0IKX9"/>
<dbReference type="InterPro" id="IPR029058">
    <property type="entry name" value="AB_hydrolase_fold"/>
</dbReference>
<dbReference type="EMBL" id="CP002408">
    <property type="protein sequence ID" value="AFU60048.1"/>
    <property type="molecule type" value="Genomic_DNA"/>
</dbReference>
<feature type="domain" description="Phospholipase/carboxylesterase/thioesterase" evidence="3">
    <location>
        <begin position="25"/>
        <end position="217"/>
    </location>
</feature>